<dbReference type="InterPro" id="IPR001611">
    <property type="entry name" value="Leu-rich_rpt"/>
</dbReference>
<evidence type="ECO:0000313" key="7">
    <source>
        <dbReference type="EMBL" id="TKR94116.1"/>
    </source>
</evidence>
<evidence type="ECO:0000256" key="3">
    <source>
        <dbReference type="ARBA" id="ARBA00022737"/>
    </source>
</evidence>
<name>A0A4U5PCS8_STECR</name>
<evidence type="ECO:0000256" key="1">
    <source>
        <dbReference type="ARBA" id="ARBA00009634"/>
    </source>
</evidence>
<dbReference type="PROSITE" id="PS50104">
    <property type="entry name" value="TIR"/>
    <property type="match status" value="1"/>
</dbReference>
<organism evidence="7 8">
    <name type="scientific">Steinernema carpocapsae</name>
    <name type="common">Entomopathogenic nematode</name>
    <dbReference type="NCBI Taxonomy" id="34508"/>
    <lineage>
        <taxon>Eukaryota</taxon>
        <taxon>Metazoa</taxon>
        <taxon>Ecdysozoa</taxon>
        <taxon>Nematoda</taxon>
        <taxon>Chromadorea</taxon>
        <taxon>Rhabditida</taxon>
        <taxon>Tylenchina</taxon>
        <taxon>Panagrolaimomorpha</taxon>
        <taxon>Strongyloidoidea</taxon>
        <taxon>Steinernematidae</taxon>
        <taxon>Steinernema</taxon>
    </lineage>
</organism>
<proteinExistence type="inferred from homology"/>
<dbReference type="SUPFAM" id="SSF52200">
    <property type="entry name" value="Toll/Interleukin receptor TIR domain"/>
    <property type="match status" value="1"/>
</dbReference>
<keyword evidence="5" id="KW-0732">Signal</keyword>
<dbReference type="Gene3D" id="3.40.50.10140">
    <property type="entry name" value="Toll/interleukin-1 receptor homology (TIR) domain"/>
    <property type="match status" value="1"/>
</dbReference>
<dbReference type="InterPro" id="IPR035897">
    <property type="entry name" value="Toll_tir_struct_dom_sf"/>
</dbReference>
<keyword evidence="4" id="KW-1133">Transmembrane helix</keyword>
<comment type="similarity">
    <text evidence="1">Belongs to the Toll-like receptor family.</text>
</comment>
<dbReference type="Pfam" id="PF13676">
    <property type="entry name" value="TIR_2"/>
    <property type="match status" value="1"/>
</dbReference>
<dbReference type="GO" id="GO:0007616">
    <property type="term" value="P:long-term memory"/>
    <property type="evidence" value="ECO:0007669"/>
    <property type="project" value="TreeGrafter"/>
</dbReference>
<dbReference type="SUPFAM" id="SSF52058">
    <property type="entry name" value="L domain-like"/>
    <property type="match status" value="2"/>
</dbReference>
<keyword evidence="4" id="KW-0812">Transmembrane</keyword>
<feature type="transmembrane region" description="Helical" evidence="4">
    <location>
        <begin position="985"/>
        <end position="1009"/>
    </location>
</feature>
<dbReference type="PANTHER" id="PTHR24366:SF96">
    <property type="entry name" value="LEUCINE RICH REPEAT CONTAINING 53"/>
    <property type="match status" value="1"/>
</dbReference>
<evidence type="ECO:0000256" key="2">
    <source>
        <dbReference type="ARBA" id="ARBA00022614"/>
    </source>
</evidence>
<dbReference type="InterPro" id="IPR003591">
    <property type="entry name" value="Leu-rich_rpt_typical-subtyp"/>
</dbReference>
<dbReference type="SMART" id="SM00255">
    <property type="entry name" value="TIR"/>
    <property type="match status" value="1"/>
</dbReference>
<dbReference type="SMART" id="SM00364">
    <property type="entry name" value="LRR_BAC"/>
    <property type="match status" value="9"/>
</dbReference>
<dbReference type="AlphaFoldDB" id="A0A4U5PCS8"/>
<reference evidence="7 8" key="1">
    <citation type="journal article" date="2015" name="Genome Biol.">
        <title>Comparative genomics of Steinernema reveals deeply conserved gene regulatory networks.</title>
        <authorList>
            <person name="Dillman A.R."/>
            <person name="Macchietto M."/>
            <person name="Porter C.F."/>
            <person name="Rogers A."/>
            <person name="Williams B."/>
            <person name="Antoshechkin I."/>
            <person name="Lee M.M."/>
            <person name="Goodwin Z."/>
            <person name="Lu X."/>
            <person name="Lewis E.E."/>
            <person name="Goodrich-Blair H."/>
            <person name="Stock S.P."/>
            <person name="Adams B.J."/>
            <person name="Sternberg P.W."/>
            <person name="Mortazavi A."/>
        </authorList>
    </citation>
    <scope>NUCLEOTIDE SEQUENCE [LARGE SCALE GENOMIC DNA]</scope>
    <source>
        <strain evidence="7 8">ALL</strain>
    </source>
</reference>
<dbReference type="STRING" id="34508.A0A4U5PCS8"/>
<sequence>MDSNLLFFLLLLLGTLVQSYGNQLFRSGCPNRCHCVPDIEANRLLISCKWSEIPATGFADFPANITKSLSIECSDSEAPSPLPGGVFRLFSSLAEVRLKNCRLEGGLSPNSLKGLSMLKSLHLDSARGIRLVEGAFAHVPKLEQLSIVESQLDAIPEAALCDLRNLQILNFSHNLLDSANLGIASKCNLDVLLSADLSGNRIGDVGEQDLGSFPSLRQLHLGQNAISRLDNHAFARSTQLSHLDLNDNRLAVVGRIPEAISNLNLANNQLSLISATVANLAGLTRLNLSGNSIDLTTPFSLASAQLESLDLSSNRFLSIPFGVFERSTSSLRVLNVASNRITTLQPRAFRNFTRLEKLDISANQLKSIADETFAGLDRLEELNVAGNEISHVDIGVFNEIGRNLVRFDVANNSLQEVPVAIGKLTKAKHLNFADNHISKAYKFVLSKLPHLRSVDLSNNRLQRVDSFVFSDCQHLESLVLRHNRIDQVNADAFSKCPRLKHLDVSENFIAKFNGSLVELSELKVLNASTNAVEILEWREFPEGLRYLILDHNLVALIGSAEMSKIKNVELQFNRIMSLAADQLPRNLEFLNASRNNIAVLADHAFRFSSHLRSLDLRHNNLKTLKESTFTVEHEQTPQMELFVASNPLECNCDLDWIKKPKSKARQLVKVADQEATLCGHQLNNVQMSFASLDRKQLLCSYTQMCEPDCICCQYGNCDCKSTCPDGCECFHDATYQTNIVKCAALNGTSARSFIPRDLPMSASHVYLENLELPVIKAGDFFGRSRLLHLHINSSQVERIEPKAFSSLPSLQLLDLSKNKISSLNGSELVKTSKITHLFLNDNNIDSFEKSLAEAVPNLQVISLNGNQLQDLPESLVNMISPNGRIVSVSLGQNPFRCDCSQRFAMQRWLPENLERVVDSERVFCVENVTKSFRENDTTTLSAFPPNVGIDIFTMPMLQFIVEGNRTFCAPQASGIFGKNPTENSLLLTTLIVTAMLMFLAMIALLVALFRKTHVAFSQRRYKKATPSLNCSSTTPGCSPTPLIHYDAFVAYSRKDEKMVLEKICKRLEEQDQLILCLLHRDAPTVYSSRVHSISDELIRQMDHSQSLILVLTRHFLDNEWCSLQIKTSLQLFSKSKNKRLITVVCRDVDANQLDPELGQILRKNDHIMINDSVQLGSDIFWNRLMSALPTREATCGSDCSQIYSEMYGSIVPSDIV</sequence>
<dbReference type="InterPro" id="IPR000157">
    <property type="entry name" value="TIR_dom"/>
</dbReference>
<evidence type="ECO:0000256" key="5">
    <source>
        <dbReference type="SAM" id="SignalP"/>
    </source>
</evidence>
<keyword evidence="2" id="KW-0433">Leucine-rich repeat</keyword>
<dbReference type="SUPFAM" id="SSF52047">
    <property type="entry name" value="RNI-like"/>
    <property type="match status" value="1"/>
</dbReference>
<evidence type="ECO:0000256" key="4">
    <source>
        <dbReference type="SAM" id="Phobius"/>
    </source>
</evidence>
<evidence type="ECO:0000313" key="8">
    <source>
        <dbReference type="Proteomes" id="UP000298663"/>
    </source>
</evidence>
<dbReference type="OrthoDB" id="2015831at2759"/>
<dbReference type="SMART" id="SM00369">
    <property type="entry name" value="LRR_TYP"/>
    <property type="match status" value="17"/>
</dbReference>
<keyword evidence="8" id="KW-1185">Reference proteome</keyword>
<dbReference type="GO" id="GO:0007165">
    <property type="term" value="P:signal transduction"/>
    <property type="evidence" value="ECO:0007669"/>
    <property type="project" value="InterPro"/>
</dbReference>
<dbReference type="FunFam" id="3.80.10.10:FF:001164">
    <property type="entry name" value="GH01279p"/>
    <property type="match status" value="1"/>
</dbReference>
<dbReference type="PROSITE" id="PS51450">
    <property type="entry name" value="LRR"/>
    <property type="match status" value="4"/>
</dbReference>
<gene>
    <name evidence="7" type="ORF">L596_008446</name>
</gene>
<evidence type="ECO:0000259" key="6">
    <source>
        <dbReference type="PROSITE" id="PS50104"/>
    </source>
</evidence>
<keyword evidence="4" id="KW-0472">Membrane</keyword>
<dbReference type="EMBL" id="AZBU02000002">
    <property type="protein sequence ID" value="TKR94116.1"/>
    <property type="molecule type" value="Genomic_DNA"/>
</dbReference>
<dbReference type="Gene3D" id="3.80.10.10">
    <property type="entry name" value="Ribonuclease Inhibitor"/>
    <property type="match status" value="5"/>
</dbReference>
<feature type="signal peptide" evidence="5">
    <location>
        <begin position="1"/>
        <end position="21"/>
    </location>
</feature>
<dbReference type="Proteomes" id="UP000298663">
    <property type="component" value="Unassembled WGS sequence"/>
</dbReference>
<keyword evidence="3" id="KW-0677">Repeat</keyword>
<protein>
    <recommendedName>
        <fullName evidence="6">TIR domain-containing protein</fullName>
    </recommendedName>
</protein>
<feature type="domain" description="TIR" evidence="6">
    <location>
        <begin position="1043"/>
        <end position="1188"/>
    </location>
</feature>
<dbReference type="GO" id="GO:0005886">
    <property type="term" value="C:plasma membrane"/>
    <property type="evidence" value="ECO:0007669"/>
    <property type="project" value="TreeGrafter"/>
</dbReference>
<feature type="chain" id="PRO_5020386756" description="TIR domain-containing protein" evidence="5">
    <location>
        <begin position="22"/>
        <end position="1216"/>
    </location>
</feature>
<dbReference type="SMART" id="SM00365">
    <property type="entry name" value="LRR_SD22"/>
    <property type="match status" value="7"/>
</dbReference>
<dbReference type="InterPro" id="IPR032675">
    <property type="entry name" value="LRR_dom_sf"/>
</dbReference>
<comment type="caution">
    <text evidence="7">The sequence shown here is derived from an EMBL/GenBank/DDBJ whole genome shotgun (WGS) entry which is preliminary data.</text>
</comment>
<dbReference type="Pfam" id="PF13855">
    <property type="entry name" value="LRR_8"/>
    <property type="match status" value="6"/>
</dbReference>
<dbReference type="PANTHER" id="PTHR24366">
    <property type="entry name" value="IG(IMMUNOGLOBULIN) AND LRR(LEUCINE RICH REPEAT) DOMAINS"/>
    <property type="match status" value="1"/>
</dbReference>
<dbReference type="FunFam" id="3.80.10.10:FF:001360">
    <property type="entry name" value="Uncharacterized protein"/>
    <property type="match status" value="1"/>
</dbReference>
<accession>A0A4U5PCS8</accession>
<reference evidence="7 8" key="2">
    <citation type="journal article" date="2019" name="G3 (Bethesda)">
        <title>Hybrid Assembly of the Genome of the Entomopathogenic Nematode Steinernema carpocapsae Identifies the X-Chromosome.</title>
        <authorList>
            <person name="Serra L."/>
            <person name="Macchietto M."/>
            <person name="Macias-Munoz A."/>
            <person name="McGill C.J."/>
            <person name="Rodriguez I.M."/>
            <person name="Rodriguez B."/>
            <person name="Murad R."/>
            <person name="Mortazavi A."/>
        </authorList>
    </citation>
    <scope>NUCLEOTIDE SEQUENCE [LARGE SCALE GENOMIC DNA]</scope>
    <source>
        <strain evidence="7 8">ALL</strain>
    </source>
</reference>